<dbReference type="PROSITE" id="PS50082">
    <property type="entry name" value="WD_REPEATS_2"/>
    <property type="match status" value="1"/>
</dbReference>
<dbReference type="InterPro" id="IPR036322">
    <property type="entry name" value="WD40_repeat_dom_sf"/>
</dbReference>
<evidence type="ECO:0000313" key="3">
    <source>
        <dbReference type="Proteomes" id="UP000094565"/>
    </source>
</evidence>
<gene>
    <name evidence="2" type="ORF">ATY40_BA7501779</name>
</gene>
<dbReference type="Gene3D" id="2.130.10.10">
    <property type="entry name" value="YVTN repeat-like/Quinoprotein amine dehydrogenase"/>
    <property type="match status" value="1"/>
</dbReference>
<accession>A0A1B2J976</accession>
<proteinExistence type="predicted"/>
<dbReference type="PANTHER" id="PTHR43991:SF12">
    <property type="entry name" value="WD REPEAT PROTEIN (AFU_ORTHOLOGUE AFUA_8G05640)"/>
    <property type="match status" value="1"/>
</dbReference>
<name>A0A1B2J976_PICPA</name>
<keyword evidence="3" id="KW-1185">Reference proteome</keyword>
<organism evidence="2 3">
    <name type="scientific">Komagataella pastoris</name>
    <name type="common">Yeast</name>
    <name type="synonym">Pichia pastoris</name>
    <dbReference type="NCBI Taxonomy" id="4922"/>
    <lineage>
        <taxon>Eukaryota</taxon>
        <taxon>Fungi</taxon>
        <taxon>Dikarya</taxon>
        <taxon>Ascomycota</taxon>
        <taxon>Saccharomycotina</taxon>
        <taxon>Pichiomycetes</taxon>
        <taxon>Pichiales</taxon>
        <taxon>Pichiaceae</taxon>
        <taxon>Komagataella</taxon>
    </lineage>
</organism>
<dbReference type="InterPro" id="IPR015943">
    <property type="entry name" value="WD40/YVTN_repeat-like_dom_sf"/>
</dbReference>
<dbReference type="PANTHER" id="PTHR43991">
    <property type="entry name" value="WD REPEAT PROTEIN (AFU_ORTHOLOGUE AFUA_8G05640)-RELATED"/>
    <property type="match status" value="1"/>
</dbReference>
<reference evidence="2 3" key="1">
    <citation type="submission" date="2016-02" db="EMBL/GenBank/DDBJ databases">
        <title>Comparative genomic and transcriptomic foundation for Pichia pastoris.</title>
        <authorList>
            <person name="Love K.R."/>
            <person name="Shah K.A."/>
            <person name="Whittaker C.A."/>
            <person name="Wu J."/>
            <person name="Bartlett M.C."/>
            <person name="Ma D."/>
            <person name="Leeson R.L."/>
            <person name="Priest M."/>
            <person name="Young S.K."/>
            <person name="Love J.C."/>
        </authorList>
    </citation>
    <scope>NUCLEOTIDE SEQUENCE [LARGE SCALE GENOMIC DNA]</scope>
    <source>
        <strain evidence="2 3">ATCC 28485</strain>
    </source>
</reference>
<dbReference type="Proteomes" id="UP000094565">
    <property type="component" value="Chromosome 1"/>
</dbReference>
<evidence type="ECO:0000313" key="2">
    <source>
        <dbReference type="EMBL" id="ANZ74559.1"/>
    </source>
</evidence>
<dbReference type="AlphaFoldDB" id="A0A1B2J976"/>
<dbReference type="EMBL" id="CP014584">
    <property type="protein sequence ID" value="ANZ74559.1"/>
    <property type="molecule type" value="Genomic_DNA"/>
</dbReference>
<dbReference type="OrthoDB" id="20669at2759"/>
<dbReference type="Pfam" id="PF00400">
    <property type="entry name" value="WD40"/>
    <property type="match status" value="1"/>
</dbReference>
<dbReference type="SUPFAM" id="SSF50978">
    <property type="entry name" value="WD40 repeat-like"/>
    <property type="match status" value="1"/>
</dbReference>
<evidence type="ECO:0000256" key="1">
    <source>
        <dbReference type="PROSITE-ProRule" id="PRU00221"/>
    </source>
</evidence>
<protein>
    <submittedName>
        <fullName evidence="2">BA75_01779T0</fullName>
    </submittedName>
</protein>
<keyword evidence="1" id="KW-0853">WD repeat</keyword>
<dbReference type="InterPro" id="IPR001680">
    <property type="entry name" value="WD40_rpt"/>
</dbReference>
<sequence length="516" mass="59075">MNLLNTEHLWSNQDSFLDIPPQELQARDFELENDLFEFFYKSLIHKDNQLKGDQLSSIINLYEEREQYLEHCNHQITRKVIQKIKQNLPERAMIDSQGLMWPSEGLRNKVLSQRSNLFHSYTHLPDSHRLANLTVDFKLQPRSNHYDSKLMQIQPLFEFYKFFTLPKPDVTHFQLRHLVYCVDKNSVFYIENGPESSRIMRLDPETNKIHTQLDLVTSQFADLKISTMSANRSLISVGSFNGTLLTYNLHTNRFQEYLLTNHLDGIITYILMSKHSSFANQLMISSNDKFLRIFDYTKNQVIKADKLDFAVNTICEGPASEQSQVLISGDTQNSFIIDRRLPKLSALPIILTGHYDYTFASDWNINHLIATGNQDGTVRIYDTRFLSNTTKNPSGNSTLFTFSGKLNGAIRNLKFDDTGNYLAFAESIDNVYLIDLKSGGLENINPGLMCPSTHPSSRIPLQYQPISCIGKITGLSFIPSENNTQVLTIGITDFSSGGLLQYKIDNYMDPQISAFI</sequence>
<feature type="repeat" description="WD" evidence="1">
    <location>
        <begin position="351"/>
        <end position="384"/>
    </location>
</feature>
<dbReference type="SMART" id="SM00320">
    <property type="entry name" value="WD40"/>
    <property type="match status" value="3"/>
</dbReference>